<dbReference type="PANTHER" id="PTHR30582">
    <property type="entry name" value="L,D-TRANSPEPTIDASE"/>
    <property type="match status" value="1"/>
</dbReference>
<evidence type="ECO:0000256" key="7">
    <source>
        <dbReference type="ARBA" id="ARBA00022984"/>
    </source>
</evidence>
<keyword evidence="7 9" id="KW-0573">Peptidoglycan synthesis</keyword>
<evidence type="ECO:0000256" key="3">
    <source>
        <dbReference type="ARBA" id="ARBA00022676"/>
    </source>
</evidence>
<protein>
    <submittedName>
        <fullName evidence="11">L,D-transpeptidase</fullName>
    </submittedName>
</protein>
<feature type="domain" description="L,D-TPase catalytic" evidence="10">
    <location>
        <begin position="60"/>
        <end position="185"/>
    </location>
</feature>
<comment type="caution">
    <text evidence="11">The sequence shown here is derived from an EMBL/GenBank/DDBJ whole genome shotgun (WGS) entry which is preliminary data.</text>
</comment>
<dbReference type="InterPro" id="IPR038063">
    <property type="entry name" value="Transpep_catalytic_dom"/>
</dbReference>
<dbReference type="Pfam" id="PF03734">
    <property type="entry name" value="YkuD"/>
    <property type="match status" value="1"/>
</dbReference>
<feature type="active site" description="Nucleophile" evidence="9">
    <location>
        <position position="161"/>
    </location>
</feature>
<proteinExistence type="inferred from homology"/>
<keyword evidence="4" id="KW-0808">Transferase</keyword>
<gene>
    <name evidence="11" type="ORF">PMH09_10865</name>
</gene>
<dbReference type="Proteomes" id="UP001232992">
    <property type="component" value="Unassembled WGS sequence"/>
</dbReference>
<evidence type="ECO:0000256" key="4">
    <source>
        <dbReference type="ARBA" id="ARBA00022679"/>
    </source>
</evidence>
<evidence type="ECO:0000256" key="9">
    <source>
        <dbReference type="PROSITE-ProRule" id="PRU01373"/>
    </source>
</evidence>
<dbReference type="Gene3D" id="2.40.440.10">
    <property type="entry name" value="L,D-transpeptidase catalytic domain-like"/>
    <property type="match status" value="1"/>
</dbReference>
<keyword evidence="6 9" id="KW-0133">Cell shape</keyword>
<sequence length="186" mass="20421">MMTMGLAIGLPMAFQPLTLAVESEEILSPELAPQLVVVGEIPQVPDIGKASQYLPGRAAVHLVLRIGERRVYVYRGEEILASYPVAVGKEGWETPTGDFEVINMEVDPVFLSLWTGNKIGPGPDNPLGPRWIGFWTDNKTQVGFHGTNYPELIGQAVSHGCVRMHNKDVLALYEQVELGTKVIVEQ</sequence>
<evidence type="ECO:0000259" key="10">
    <source>
        <dbReference type="PROSITE" id="PS52029"/>
    </source>
</evidence>
<keyword evidence="3" id="KW-0328">Glycosyltransferase</keyword>
<organism evidence="11 12">
    <name type="scientific">Roseofilum casamattae BLCC-M143</name>
    <dbReference type="NCBI Taxonomy" id="3022442"/>
    <lineage>
        <taxon>Bacteria</taxon>
        <taxon>Bacillati</taxon>
        <taxon>Cyanobacteriota</taxon>
        <taxon>Cyanophyceae</taxon>
        <taxon>Desertifilales</taxon>
        <taxon>Desertifilaceae</taxon>
        <taxon>Roseofilum</taxon>
        <taxon>Roseofilum casamattae</taxon>
    </lineage>
</organism>
<comment type="similarity">
    <text evidence="2">Belongs to the YkuD family.</text>
</comment>
<evidence type="ECO:0000313" key="11">
    <source>
        <dbReference type="EMBL" id="MDJ1183690.1"/>
    </source>
</evidence>
<keyword evidence="12" id="KW-1185">Reference proteome</keyword>
<evidence type="ECO:0000256" key="8">
    <source>
        <dbReference type="ARBA" id="ARBA00023316"/>
    </source>
</evidence>
<dbReference type="RefSeq" id="WP_283758343.1">
    <property type="nucleotide sequence ID" value="NZ_JAQOSQ010000009.1"/>
</dbReference>
<dbReference type="InterPro" id="IPR005490">
    <property type="entry name" value="LD_TPept_cat_dom"/>
</dbReference>
<evidence type="ECO:0000256" key="1">
    <source>
        <dbReference type="ARBA" id="ARBA00004752"/>
    </source>
</evidence>
<dbReference type="EMBL" id="JAQOSQ010000009">
    <property type="protein sequence ID" value="MDJ1183690.1"/>
    <property type="molecule type" value="Genomic_DNA"/>
</dbReference>
<dbReference type="PROSITE" id="PS52029">
    <property type="entry name" value="LD_TPASE"/>
    <property type="match status" value="1"/>
</dbReference>
<accession>A0ABT7BWX0</accession>
<name>A0ABT7BWX0_9CYAN</name>
<dbReference type="PANTHER" id="PTHR30582:SF24">
    <property type="entry name" value="L,D-TRANSPEPTIDASE ERFK_SRFK-RELATED"/>
    <property type="match status" value="1"/>
</dbReference>
<reference evidence="11 12" key="1">
    <citation type="submission" date="2023-01" db="EMBL/GenBank/DDBJ databases">
        <title>Novel diversity within Roseofilum (Cyanobacteria; Desertifilaceae) from marine benthic mats with descriptions of four novel species.</title>
        <authorList>
            <person name="Wang Y."/>
            <person name="Berthold D.E."/>
            <person name="Hu J."/>
            <person name="Lefler F.W."/>
            <person name="Laughinghouse H.D. IV."/>
        </authorList>
    </citation>
    <scope>NUCLEOTIDE SEQUENCE [LARGE SCALE GENOMIC DNA]</scope>
    <source>
        <strain evidence="11 12">BLCC-M143</strain>
    </source>
</reference>
<keyword evidence="8 9" id="KW-0961">Cell wall biogenesis/degradation</keyword>
<dbReference type="InterPro" id="IPR050979">
    <property type="entry name" value="LD-transpeptidase"/>
</dbReference>
<dbReference type="CDD" id="cd16913">
    <property type="entry name" value="YkuD_like"/>
    <property type="match status" value="1"/>
</dbReference>
<dbReference type="SUPFAM" id="SSF141523">
    <property type="entry name" value="L,D-transpeptidase catalytic domain-like"/>
    <property type="match status" value="1"/>
</dbReference>
<evidence type="ECO:0000256" key="5">
    <source>
        <dbReference type="ARBA" id="ARBA00022801"/>
    </source>
</evidence>
<evidence type="ECO:0000256" key="6">
    <source>
        <dbReference type="ARBA" id="ARBA00022960"/>
    </source>
</evidence>
<evidence type="ECO:0000256" key="2">
    <source>
        <dbReference type="ARBA" id="ARBA00005992"/>
    </source>
</evidence>
<keyword evidence="5" id="KW-0378">Hydrolase</keyword>
<comment type="pathway">
    <text evidence="1 9">Cell wall biogenesis; peptidoglycan biosynthesis.</text>
</comment>
<feature type="active site" description="Proton donor/acceptor" evidence="9">
    <location>
        <position position="145"/>
    </location>
</feature>
<evidence type="ECO:0000313" key="12">
    <source>
        <dbReference type="Proteomes" id="UP001232992"/>
    </source>
</evidence>